<keyword evidence="2" id="KW-0732">Signal</keyword>
<feature type="transmembrane region" description="Helical" evidence="1">
    <location>
        <begin position="158"/>
        <end position="178"/>
    </location>
</feature>
<evidence type="ECO:0000313" key="4">
    <source>
        <dbReference type="EMBL" id="QIS16185.1"/>
    </source>
</evidence>
<dbReference type="Proteomes" id="UP000503540">
    <property type="component" value="Chromosome"/>
</dbReference>
<dbReference type="KEGG" id="nah:F5544_41875"/>
<dbReference type="RefSeq" id="WP_167478303.1">
    <property type="nucleotide sequence ID" value="NZ_CP046172.1"/>
</dbReference>
<evidence type="ECO:0000256" key="2">
    <source>
        <dbReference type="SAM" id="SignalP"/>
    </source>
</evidence>
<evidence type="ECO:0000313" key="5">
    <source>
        <dbReference type="Proteomes" id="UP000503540"/>
    </source>
</evidence>
<sequence>MRVKKIGAAAIFTIAAMGIAGGVAHADPAPGSTDAVPYTVHGAEHGVAFEISRSADGKSLAANLSGGTFTVTESALNITDPTGAVVASVPLTIEFEQGTVDLRPQVDATGTHLTAEPIGTWHQSSPKERSSWSGAALGGFIGATLGMLGILGGPLVIVTFLGGALIGGLIGYGIGAAIPNSDIPDRWDYIEPQRSDPPSIPGCYPRNALYPHC</sequence>
<keyword evidence="1" id="KW-0812">Transmembrane</keyword>
<dbReference type="Pfam" id="PF26059">
    <property type="entry name" value="DUF8020"/>
    <property type="match status" value="1"/>
</dbReference>
<evidence type="ECO:0000256" key="1">
    <source>
        <dbReference type="SAM" id="Phobius"/>
    </source>
</evidence>
<feature type="transmembrane region" description="Helical" evidence="1">
    <location>
        <begin position="132"/>
        <end position="151"/>
    </location>
</feature>
<keyword evidence="1" id="KW-1133">Transmembrane helix</keyword>
<accession>A0A6G9YS94</accession>
<gene>
    <name evidence="4" type="ORF">F5544_41875</name>
</gene>
<evidence type="ECO:0000259" key="3">
    <source>
        <dbReference type="Pfam" id="PF26059"/>
    </source>
</evidence>
<reference evidence="4 5" key="1">
    <citation type="journal article" date="2019" name="ACS Chem. Biol.">
        <title>Identification and Mobilization of a Cryptic Antibiotic Biosynthesis Gene Locus from a Human-Pathogenic Nocardia Isolate.</title>
        <authorList>
            <person name="Herisse M."/>
            <person name="Ishida K."/>
            <person name="Porter J.L."/>
            <person name="Howden B."/>
            <person name="Hertweck C."/>
            <person name="Stinear T.P."/>
            <person name="Pidot S.J."/>
        </authorList>
    </citation>
    <scope>NUCLEOTIDE SEQUENCE [LARGE SCALE GENOMIC DNA]</scope>
    <source>
        <strain evidence="4 5">AUSMDU00012717</strain>
    </source>
</reference>
<protein>
    <recommendedName>
        <fullName evidence="3">DUF8020 domain-containing protein</fullName>
    </recommendedName>
</protein>
<dbReference type="InterPro" id="IPR058333">
    <property type="entry name" value="DUF8020"/>
</dbReference>
<keyword evidence="1" id="KW-0472">Membrane</keyword>
<feature type="chain" id="PRO_5026147522" description="DUF8020 domain-containing protein" evidence="2">
    <location>
        <begin position="27"/>
        <end position="213"/>
    </location>
</feature>
<name>A0A6G9YS94_9NOCA</name>
<dbReference type="EMBL" id="CP046172">
    <property type="protein sequence ID" value="QIS16185.1"/>
    <property type="molecule type" value="Genomic_DNA"/>
</dbReference>
<keyword evidence="5" id="KW-1185">Reference proteome</keyword>
<dbReference type="AlphaFoldDB" id="A0A6G9YS94"/>
<organism evidence="4 5">
    <name type="scientific">Nocardia arthritidis</name>
    <dbReference type="NCBI Taxonomy" id="228602"/>
    <lineage>
        <taxon>Bacteria</taxon>
        <taxon>Bacillati</taxon>
        <taxon>Actinomycetota</taxon>
        <taxon>Actinomycetes</taxon>
        <taxon>Mycobacteriales</taxon>
        <taxon>Nocardiaceae</taxon>
        <taxon>Nocardia</taxon>
    </lineage>
</organism>
<feature type="signal peptide" evidence="2">
    <location>
        <begin position="1"/>
        <end position="26"/>
    </location>
</feature>
<proteinExistence type="predicted"/>
<feature type="domain" description="DUF8020" evidence="3">
    <location>
        <begin position="48"/>
        <end position="115"/>
    </location>
</feature>